<feature type="domain" description="tRNA-specific 2-thiouridylase MnmA-like central" evidence="11">
    <location>
        <begin position="190"/>
        <end position="253"/>
    </location>
</feature>
<dbReference type="NCBIfam" id="TIGR00420">
    <property type="entry name" value="trmU"/>
    <property type="match status" value="1"/>
</dbReference>
<keyword evidence="6" id="KW-0067">ATP-binding</keyword>
<evidence type="ECO:0000256" key="1">
    <source>
        <dbReference type="ARBA" id="ARBA00011949"/>
    </source>
</evidence>
<keyword evidence="4" id="KW-0819">tRNA processing</keyword>
<dbReference type="Pfam" id="PF20259">
    <property type="entry name" value="tRNA_Me_trans_M"/>
    <property type="match status" value="1"/>
</dbReference>
<dbReference type="AlphaFoldDB" id="A0A1F6CHK1"/>
<gene>
    <name evidence="12" type="ORF">A2678_01950</name>
</gene>
<proteinExistence type="predicted"/>
<evidence type="ECO:0000313" key="13">
    <source>
        <dbReference type="Proteomes" id="UP000178815"/>
    </source>
</evidence>
<evidence type="ECO:0000313" key="12">
    <source>
        <dbReference type="EMBL" id="OGG48608.1"/>
    </source>
</evidence>
<accession>A0A1F6CHK1</accession>
<comment type="caution">
    <text evidence="12">The sequence shown here is derived from an EMBL/GenBank/DDBJ whole genome shotgun (WGS) entry which is preliminary data.</text>
</comment>
<dbReference type="STRING" id="1798481.A2678_01950"/>
<dbReference type="Gene3D" id="2.40.30.10">
    <property type="entry name" value="Translation factors"/>
    <property type="match status" value="1"/>
</dbReference>
<dbReference type="EC" id="2.8.1.13" evidence="1"/>
<dbReference type="NCBIfam" id="NF001138">
    <property type="entry name" value="PRK00143.1"/>
    <property type="match status" value="1"/>
</dbReference>
<evidence type="ECO:0000256" key="6">
    <source>
        <dbReference type="ARBA" id="ARBA00022840"/>
    </source>
</evidence>
<keyword evidence="7" id="KW-0694">RNA-binding</keyword>
<dbReference type="Pfam" id="PF20258">
    <property type="entry name" value="tRNA_Me_trans_C"/>
    <property type="match status" value="1"/>
</dbReference>
<evidence type="ECO:0000256" key="2">
    <source>
        <dbReference type="ARBA" id="ARBA00022555"/>
    </source>
</evidence>
<name>A0A1F6CHK1_9BACT</name>
<dbReference type="PANTHER" id="PTHR11933">
    <property type="entry name" value="TRNA 5-METHYLAMINOMETHYL-2-THIOURIDYLATE -METHYLTRANSFERASE"/>
    <property type="match status" value="1"/>
</dbReference>
<feature type="domain" description="tRNA-specific 2-thiouridylase MnmA-like C-terminal" evidence="10">
    <location>
        <begin position="265"/>
        <end position="331"/>
    </location>
</feature>
<dbReference type="InterPro" id="IPR023382">
    <property type="entry name" value="MnmA-like_central_sf"/>
</dbReference>
<keyword evidence="2" id="KW-0820">tRNA-binding</keyword>
<evidence type="ECO:0000259" key="10">
    <source>
        <dbReference type="Pfam" id="PF20258"/>
    </source>
</evidence>
<evidence type="ECO:0000256" key="9">
    <source>
        <dbReference type="ARBA" id="ARBA00051542"/>
    </source>
</evidence>
<evidence type="ECO:0000256" key="4">
    <source>
        <dbReference type="ARBA" id="ARBA00022694"/>
    </source>
</evidence>
<comment type="catalytic activity">
    <reaction evidence="9">
        <text>S-sulfanyl-L-cysteinyl-[protein] + uridine(34) in tRNA + AH2 + ATP = 2-thiouridine(34) in tRNA + L-cysteinyl-[protein] + A + AMP + diphosphate + H(+)</text>
        <dbReference type="Rhea" id="RHEA:47032"/>
        <dbReference type="Rhea" id="RHEA-COMP:10131"/>
        <dbReference type="Rhea" id="RHEA-COMP:11726"/>
        <dbReference type="Rhea" id="RHEA-COMP:11727"/>
        <dbReference type="Rhea" id="RHEA-COMP:11728"/>
        <dbReference type="ChEBI" id="CHEBI:13193"/>
        <dbReference type="ChEBI" id="CHEBI:15378"/>
        <dbReference type="ChEBI" id="CHEBI:17499"/>
        <dbReference type="ChEBI" id="CHEBI:29950"/>
        <dbReference type="ChEBI" id="CHEBI:30616"/>
        <dbReference type="ChEBI" id="CHEBI:33019"/>
        <dbReference type="ChEBI" id="CHEBI:61963"/>
        <dbReference type="ChEBI" id="CHEBI:65315"/>
        <dbReference type="ChEBI" id="CHEBI:87170"/>
        <dbReference type="ChEBI" id="CHEBI:456215"/>
        <dbReference type="EC" id="2.8.1.13"/>
    </reaction>
</comment>
<dbReference type="CDD" id="cd01998">
    <property type="entry name" value="MnmA_TRMU-like"/>
    <property type="match status" value="1"/>
</dbReference>
<keyword evidence="8" id="KW-1015">Disulfide bond</keyword>
<dbReference type="EMBL" id="MFKU01000010">
    <property type="protein sequence ID" value="OGG48608.1"/>
    <property type="molecule type" value="Genomic_DNA"/>
</dbReference>
<keyword evidence="5" id="KW-0547">Nucleotide-binding</keyword>
<sequence length="333" mass="36535">MNVKGKNVFAGLSGGVDSAVSAALLREAGAQVTGVFIKGWYPPGMPCTWTEDRRDAMRTAARLQIPFRTLDASAEYKSGVIDYLLSEYRAGRTPNPDVMCNREVKFGAFYRYAKAAGADAIAMGHYRSGEKDQSYFLWAVPKDILEKTIFPVGDFEKDTVRALAHTFKLPVAEKRDSQGVCFLGSISIEEFLRAEFGEAPGEAIDQSGRMVGTHNGVLLHTLGERVVLVGATEPGPWFVHAKNISLNQLMVGKERISGGIRTKKEILIVHENWFARPKGAIEAQYRYRGPHIRGEIRNNVFVSSDELPEIPAPGQSMVFYHSGNLIGGGIIAA</sequence>
<dbReference type="InterPro" id="IPR046885">
    <property type="entry name" value="MnmA-like_C"/>
</dbReference>
<dbReference type="GO" id="GO:0005524">
    <property type="term" value="F:ATP binding"/>
    <property type="evidence" value="ECO:0007669"/>
    <property type="project" value="UniProtKB-KW"/>
</dbReference>
<dbReference type="Pfam" id="PF03054">
    <property type="entry name" value="tRNA_Me_trans"/>
    <property type="match status" value="2"/>
</dbReference>
<dbReference type="Gene3D" id="2.30.30.280">
    <property type="entry name" value="Adenine nucleotide alpha hydrolases-like domains"/>
    <property type="match status" value="1"/>
</dbReference>
<dbReference type="InterPro" id="IPR004506">
    <property type="entry name" value="MnmA-like"/>
</dbReference>
<evidence type="ECO:0000256" key="5">
    <source>
        <dbReference type="ARBA" id="ARBA00022741"/>
    </source>
</evidence>
<protein>
    <recommendedName>
        <fullName evidence="1">tRNA-uridine 2-sulfurtransferase</fullName>
        <ecNumber evidence="1">2.8.1.13</ecNumber>
    </recommendedName>
</protein>
<organism evidence="12 13">
    <name type="scientific">Candidatus Kaiserbacteria bacterium RIFCSPHIGHO2_01_FULL_53_31</name>
    <dbReference type="NCBI Taxonomy" id="1798481"/>
    <lineage>
        <taxon>Bacteria</taxon>
        <taxon>Candidatus Kaiseribacteriota</taxon>
    </lineage>
</organism>
<dbReference type="InterPro" id="IPR046884">
    <property type="entry name" value="MnmA-like_central"/>
</dbReference>
<dbReference type="GO" id="GO:0002143">
    <property type="term" value="P:tRNA wobble position uridine thiolation"/>
    <property type="evidence" value="ECO:0007669"/>
    <property type="project" value="TreeGrafter"/>
</dbReference>
<keyword evidence="3" id="KW-0808">Transferase</keyword>
<dbReference type="Gene3D" id="3.40.50.620">
    <property type="entry name" value="HUPs"/>
    <property type="match status" value="1"/>
</dbReference>
<dbReference type="PANTHER" id="PTHR11933:SF5">
    <property type="entry name" value="MITOCHONDRIAL TRNA-SPECIFIC 2-THIOURIDYLASE 1"/>
    <property type="match status" value="1"/>
</dbReference>
<reference evidence="12 13" key="1">
    <citation type="journal article" date="2016" name="Nat. Commun.">
        <title>Thousands of microbial genomes shed light on interconnected biogeochemical processes in an aquifer system.</title>
        <authorList>
            <person name="Anantharaman K."/>
            <person name="Brown C.T."/>
            <person name="Hug L.A."/>
            <person name="Sharon I."/>
            <person name="Castelle C.J."/>
            <person name="Probst A.J."/>
            <person name="Thomas B.C."/>
            <person name="Singh A."/>
            <person name="Wilkins M.J."/>
            <person name="Karaoz U."/>
            <person name="Brodie E.L."/>
            <person name="Williams K.H."/>
            <person name="Hubbard S.S."/>
            <person name="Banfield J.F."/>
        </authorList>
    </citation>
    <scope>NUCLEOTIDE SEQUENCE [LARGE SCALE GENOMIC DNA]</scope>
</reference>
<evidence type="ECO:0000256" key="3">
    <source>
        <dbReference type="ARBA" id="ARBA00022679"/>
    </source>
</evidence>
<dbReference type="SUPFAM" id="SSF52402">
    <property type="entry name" value="Adenine nucleotide alpha hydrolases-like"/>
    <property type="match status" value="1"/>
</dbReference>
<evidence type="ECO:0000259" key="11">
    <source>
        <dbReference type="Pfam" id="PF20259"/>
    </source>
</evidence>
<dbReference type="Proteomes" id="UP000178815">
    <property type="component" value="Unassembled WGS sequence"/>
</dbReference>
<evidence type="ECO:0000256" key="7">
    <source>
        <dbReference type="ARBA" id="ARBA00022884"/>
    </source>
</evidence>
<evidence type="ECO:0000256" key="8">
    <source>
        <dbReference type="ARBA" id="ARBA00023157"/>
    </source>
</evidence>
<dbReference type="GO" id="GO:0000049">
    <property type="term" value="F:tRNA binding"/>
    <property type="evidence" value="ECO:0007669"/>
    <property type="project" value="UniProtKB-KW"/>
</dbReference>
<dbReference type="InterPro" id="IPR014729">
    <property type="entry name" value="Rossmann-like_a/b/a_fold"/>
</dbReference>
<dbReference type="GO" id="GO:0103016">
    <property type="term" value="F:tRNA-uridine 2-sulfurtransferase activity"/>
    <property type="evidence" value="ECO:0007669"/>
    <property type="project" value="UniProtKB-EC"/>
</dbReference>